<dbReference type="GO" id="GO:0016787">
    <property type="term" value="F:hydrolase activity"/>
    <property type="evidence" value="ECO:0007669"/>
    <property type="project" value="UniProtKB-KW"/>
</dbReference>
<keyword evidence="6" id="KW-0347">Helicase</keyword>
<dbReference type="FunFam" id="3.40.50.10810:FF:000014">
    <property type="entry name" value="SWI/SNF-related matrix-associated actin-dependent regulator of chromatin subfamily A containing DEAD/H box 1"/>
    <property type="match status" value="1"/>
</dbReference>
<comment type="subcellular location">
    <subcellularLocation>
        <location evidence="1">Nucleus</location>
    </subcellularLocation>
</comment>
<dbReference type="GO" id="GO:0005634">
    <property type="term" value="C:nucleus"/>
    <property type="evidence" value="ECO:0007669"/>
    <property type="project" value="UniProtKB-SubCell"/>
</dbReference>
<dbReference type="EMBL" id="JAGSYN010000271">
    <property type="protein sequence ID" value="KAG7660949.1"/>
    <property type="molecule type" value="Genomic_DNA"/>
</dbReference>
<keyword evidence="9" id="KW-0238">DNA-binding</keyword>
<feature type="region of interest" description="Disordered" evidence="11">
    <location>
        <begin position="1"/>
        <end position="80"/>
    </location>
</feature>
<dbReference type="Pfam" id="PF00271">
    <property type="entry name" value="Helicase_C"/>
    <property type="match status" value="1"/>
</dbReference>
<feature type="domain" description="Helicase ATP-binding" evidence="12">
    <location>
        <begin position="584"/>
        <end position="752"/>
    </location>
</feature>
<comment type="similarity">
    <text evidence="2">Belongs to the SNF2/RAD54 helicase family.</text>
</comment>
<dbReference type="SMART" id="SM00487">
    <property type="entry name" value="DEXDc"/>
    <property type="match status" value="1"/>
</dbReference>
<dbReference type="PROSITE" id="PS51194">
    <property type="entry name" value="HELICASE_CTER"/>
    <property type="match status" value="1"/>
</dbReference>
<dbReference type="EC" id="3.6.4.12" evidence="3"/>
<accession>A0A8J5UVF3</accession>
<protein>
    <recommendedName>
        <fullName evidence="3">DNA helicase</fullName>
        <ecNumber evidence="3">3.6.4.12</ecNumber>
    </recommendedName>
</protein>
<feature type="compositionally biased region" description="Basic and acidic residues" evidence="11">
    <location>
        <begin position="133"/>
        <end position="166"/>
    </location>
</feature>
<keyword evidence="5" id="KW-0378">Hydrolase</keyword>
<evidence type="ECO:0000256" key="6">
    <source>
        <dbReference type="ARBA" id="ARBA00022806"/>
    </source>
</evidence>
<feature type="domain" description="Helicase C-terminal" evidence="13">
    <location>
        <begin position="959"/>
        <end position="1117"/>
    </location>
</feature>
<reference evidence="14 15" key="1">
    <citation type="journal article" date="2021" name="DNA Res.">
        <title>Genome analysis of Candida subhashii reveals its hybrid nature and dual mitochondrial genome conformations.</title>
        <authorList>
            <person name="Mixao V."/>
            <person name="Hegedusova E."/>
            <person name="Saus E."/>
            <person name="Pryszcz L.P."/>
            <person name="Cillingova A."/>
            <person name="Nosek J."/>
            <person name="Gabaldon T."/>
        </authorList>
    </citation>
    <scope>NUCLEOTIDE SEQUENCE [LARGE SCALE GENOMIC DNA]</scope>
    <source>
        <strain evidence="14 15">CBS 10753</strain>
    </source>
</reference>
<feature type="region of interest" description="Disordered" evidence="11">
    <location>
        <begin position="510"/>
        <end position="544"/>
    </location>
</feature>
<feature type="compositionally biased region" description="Basic and acidic residues" evidence="11">
    <location>
        <begin position="65"/>
        <end position="76"/>
    </location>
</feature>
<dbReference type="Proteomes" id="UP000694255">
    <property type="component" value="Unassembled WGS sequence"/>
</dbReference>
<keyword evidence="8" id="KW-0156">Chromatin regulator</keyword>
<dbReference type="GO" id="GO:0003678">
    <property type="term" value="F:DNA helicase activity"/>
    <property type="evidence" value="ECO:0007669"/>
    <property type="project" value="UniProtKB-EC"/>
</dbReference>
<dbReference type="GO" id="GO:0005524">
    <property type="term" value="F:ATP binding"/>
    <property type="evidence" value="ECO:0007669"/>
    <property type="project" value="UniProtKB-KW"/>
</dbReference>
<dbReference type="PANTHER" id="PTHR10799">
    <property type="entry name" value="SNF2/RAD54 HELICASE FAMILY"/>
    <property type="match status" value="1"/>
</dbReference>
<comment type="caution">
    <text evidence="14">The sequence shown here is derived from an EMBL/GenBank/DDBJ whole genome shotgun (WGS) entry which is preliminary data.</text>
</comment>
<dbReference type="OrthoDB" id="5857104at2759"/>
<feature type="compositionally biased region" description="Acidic residues" evidence="11">
    <location>
        <begin position="172"/>
        <end position="182"/>
    </location>
</feature>
<feature type="compositionally biased region" description="Polar residues" evidence="11">
    <location>
        <begin position="215"/>
        <end position="225"/>
    </location>
</feature>
<keyword evidence="10" id="KW-0539">Nucleus</keyword>
<evidence type="ECO:0000256" key="11">
    <source>
        <dbReference type="SAM" id="MobiDB-lite"/>
    </source>
</evidence>
<feature type="region of interest" description="Disordered" evidence="11">
    <location>
        <begin position="133"/>
        <end position="232"/>
    </location>
</feature>
<sequence>MSWYQRDNPNLVKKPSTPNKNYVQVPDSSPIHIKSSPTTKSSSTTTTTNTSEQQPAIPSINQKLQDSKERELEAKRQKIRHHKDFPLISKKFYYLNESDIFKGFVKGKGNLRLITQWLESNFDRSAYLRKEEEEKQKRIQEQEKIRQKNLEDRMKREYEARQEKIRQQQQEGNDDDHDEDDDKHDKRPEYDDEDESPIKIKGRARVKNIPDMSPTKPNLHTSTKVEVSKPKQSILDKYKAKAKVQQSTLDRFGRLDSLAPKRRKLVKASSLETPSQEDSPIPAPSFLSAKFGYNDQHIPKLKKHIISPSDEEQLIEDDNAMIVDDDDLERLEEKIKQNKKLAKLQRQSLPAQIPTSKQVYNLSDEEEILEDDDVSDSMSEEEDEYVAQGITTIDNQILEFINNASQQDIADIAMIEPAVADVVIGQRPFSTIFDIAESDFLLPNETVNKRKKKKLGLKIVENTEARLKGYRAVDSLIKKCSDYGNSISEQMKSWGVSSTGNEQEGELNMIELDPMDDGEVEVEEKSENETTPQVENNDEDEDDDDILVTAHKRKGLRYIKHKPSLLSDDITLNNYQQVGINWLNLLYHNKLSCILADEMGLGKTCQVIAFMAHLKSIEEQVPHLVVVPASTIENWLREFNKFCPSLKVQAYHGSMKDREELRYYLSQDNNDYDVLITTYNLACGSSSDFKFLKSQNFNVVVYDEGHLLKNSTSERYTRLMRLRAKFRLLLTGTPLQNNLKELVSLLAFMLPKLFSDNKDDLIGLFNQKTGSISSNGGGTNSNSRSATPSGTDYNPLLSQQAIKRAKTMMTPFVLRRRKDQVLQHLPAKCHEVVYCDLTESQSKIYQDYIKQAKERQEARELGETTTGKNTASNVLMQLRKASLHTLLFRVHYPDETLSKMAKAIMNEPEYVEANQQYIFEDMQVMTDFELNRLCEKFPKTLNSYKLSESTYLDSGKVNQLQEILDVIINKRNEKVLIFSLFTQVLDILERVLSLFNYKFLRLDGSTSVDTRQDIIDVFYQDSTIPIFLLSTKAGGFGINLVAANNVIIYDQSFNPHDDKQAEDRVHRVGQIKEVTVYKLIVRKTIEEGMLAIAENKLQLDYSMSGEDNSQFEEKATVTLFEKILNE</sequence>
<dbReference type="InterPro" id="IPR014001">
    <property type="entry name" value="Helicase_ATP-bd"/>
</dbReference>
<dbReference type="InterPro" id="IPR000330">
    <property type="entry name" value="SNF2_N"/>
</dbReference>
<keyword evidence="15" id="KW-1185">Reference proteome</keyword>
<organism evidence="14 15">
    <name type="scientific">[Candida] subhashii</name>
    <dbReference type="NCBI Taxonomy" id="561895"/>
    <lineage>
        <taxon>Eukaryota</taxon>
        <taxon>Fungi</taxon>
        <taxon>Dikarya</taxon>
        <taxon>Ascomycota</taxon>
        <taxon>Saccharomycotina</taxon>
        <taxon>Pichiomycetes</taxon>
        <taxon>Debaryomycetaceae</taxon>
        <taxon>Spathaspora</taxon>
    </lineage>
</organism>
<dbReference type="SMART" id="SM00490">
    <property type="entry name" value="HELICc"/>
    <property type="match status" value="1"/>
</dbReference>
<evidence type="ECO:0000256" key="4">
    <source>
        <dbReference type="ARBA" id="ARBA00022741"/>
    </source>
</evidence>
<dbReference type="Pfam" id="PF00176">
    <property type="entry name" value="SNF2-rel_dom"/>
    <property type="match status" value="1"/>
</dbReference>
<evidence type="ECO:0000256" key="2">
    <source>
        <dbReference type="ARBA" id="ARBA00007025"/>
    </source>
</evidence>
<evidence type="ECO:0000256" key="1">
    <source>
        <dbReference type="ARBA" id="ARBA00004123"/>
    </source>
</evidence>
<evidence type="ECO:0000259" key="13">
    <source>
        <dbReference type="PROSITE" id="PS51194"/>
    </source>
</evidence>
<feature type="compositionally biased region" description="Low complexity" evidence="11">
    <location>
        <begin position="35"/>
        <end position="51"/>
    </location>
</feature>
<feature type="compositionally biased region" description="Polar residues" evidence="11">
    <location>
        <begin position="52"/>
        <end position="64"/>
    </location>
</feature>
<feature type="region of interest" description="Disordered" evidence="11">
    <location>
        <begin position="773"/>
        <end position="793"/>
    </location>
</feature>
<feature type="compositionally biased region" description="Low complexity" evidence="11">
    <location>
        <begin position="773"/>
        <end position="787"/>
    </location>
</feature>
<evidence type="ECO:0000256" key="5">
    <source>
        <dbReference type="ARBA" id="ARBA00022801"/>
    </source>
</evidence>
<evidence type="ECO:0000256" key="9">
    <source>
        <dbReference type="ARBA" id="ARBA00023125"/>
    </source>
</evidence>
<dbReference type="GO" id="GO:0005694">
    <property type="term" value="C:chromosome"/>
    <property type="evidence" value="ECO:0007669"/>
    <property type="project" value="UniProtKB-ARBA"/>
</dbReference>
<dbReference type="InterPro" id="IPR049730">
    <property type="entry name" value="SNF2/RAD54-like_C"/>
</dbReference>
<dbReference type="InterPro" id="IPR001650">
    <property type="entry name" value="Helicase_C-like"/>
</dbReference>
<dbReference type="AlphaFoldDB" id="A0A8J5UVF3"/>
<dbReference type="CDD" id="cd18793">
    <property type="entry name" value="SF2_C_SNF"/>
    <property type="match status" value="1"/>
</dbReference>
<feature type="region of interest" description="Disordered" evidence="11">
    <location>
        <begin position="256"/>
        <end position="284"/>
    </location>
</feature>
<evidence type="ECO:0000256" key="10">
    <source>
        <dbReference type="ARBA" id="ARBA00023242"/>
    </source>
</evidence>
<dbReference type="GO" id="GO:0003677">
    <property type="term" value="F:DNA binding"/>
    <property type="evidence" value="ECO:0007669"/>
    <property type="project" value="UniProtKB-KW"/>
</dbReference>
<dbReference type="CDD" id="cd17998">
    <property type="entry name" value="DEXHc_SMARCAD1"/>
    <property type="match status" value="1"/>
</dbReference>
<dbReference type="RefSeq" id="XP_049261182.1">
    <property type="nucleotide sequence ID" value="XM_049409538.1"/>
</dbReference>
<feature type="compositionally biased region" description="Acidic residues" evidence="11">
    <location>
        <begin position="513"/>
        <end position="522"/>
    </location>
</feature>
<dbReference type="GeneID" id="73472269"/>
<dbReference type="PROSITE" id="PS51192">
    <property type="entry name" value="HELICASE_ATP_BIND_1"/>
    <property type="match status" value="1"/>
</dbReference>
<evidence type="ECO:0000313" key="15">
    <source>
        <dbReference type="Proteomes" id="UP000694255"/>
    </source>
</evidence>
<keyword evidence="7" id="KW-0067">ATP-binding</keyword>
<evidence type="ECO:0000256" key="8">
    <source>
        <dbReference type="ARBA" id="ARBA00022853"/>
    </source>
</evidence>
<proteinExistence type="inferred from homology"/>
<evidence type="ECO:0000259" key="12">
    <source>
        <dbReference type="PROSITE" id="PS51192"/>
    </source>
</evidence>
<evidence type="ECO:0000256" key="7">
    <source>
        <dbReference type="ARBA" id="ARBA00022840"/>
    </source>
</evidence>
<evidence type="ECO:0000256" key="3">
    <source>
        <dbReference type="ARBA" id="ARBA00012551"/>
    </source>
</evidence>
<keyword evidence="4" id="KW-0547">Nucleotide-binding</keyword>
<evidence type="ECO:0000313" key="14">
    <source>
        <dbReference type="EMBL" id="KAG7660949.1"/>
    </source>
</evidence>
<dbReference type="GO" id="GO:0140658">
    <property type="term" value="F:ATP-dependent chromatin remodeler activity"/>
    <property type="evidence" value="ECO:0007669"/>
    <property type="project" value="UniProtKB-ARBA"/>
</dbReference>
<name>A0A8J5UVF3_9ASCO</name>
<gene>
    <name evidence="14" type="ORF">J8A68_005469</name>
</gene>